<proteinExistence type="predicted"/>
<evidence type="ECO:0000313" key="3">
    <source>
        <dbReference type="Proteomes" id="UP000499080"/>
    </source>
</evidence>
<dbReference type="AlphaFoldDB" id="A0A4Y2QM29"/>
<gene>
    <name evidence="2" type="ORF">AVEN_43823_1</name>
</gene>
<feature type="compositionally biased region" description="Low complexity" evidence="1">
    <location>
        <begin position="1"/>
        <end position="11"/>
    </location>
</feature>
<sequence>MSTNDDSSSSDMESEEDNEVILPPHRHRKRFSIVEISSRNFVRKIMTFETRCAMLPSSWEVEINLSKGAEFENSIISVTLRRMDSGQIPLEGFVVAYLSNFDDKVCPIPYSINGEVPYFERIDSDATREVTETFLVNDHFGCLFMDDDETLLHDMLLVQTQFLVRGCCGFSGLNQGDISRQRNE</sequence>
<reference evidence="2 3" key="1">
    <citation type="journal article" date="2019" name="Sci. Rep.">
        <title>Orb-weaving spider Araneus ventricosus genome elucidates the spidroin gene catalogue.</title>
        <authorList>
            <person name="Kono N."/>
            <person name="Nakamura H."/>
            <person name="Ohtoshi R."/>
            <person name="Moran D.A.P."/>
            <person name="Shinohara A."/>
            <person name="Yoshida Y."/>
            <person name="Fujiwara M."/>
            <person name="Mori M."/>
            <person name="Tomita M."/>
            <person name="Arakawa K."/>
        </authorList>
    </citation>
    <scope>NUCLEOTIDE SEQUENCE [LARGE SCALE GENOMIC DNA]</scope>
</reference>
<keyword evidence="3" id="KW-1185">Reference proteome</keyword>
<evidence type="ECO:0000256" key="1">
    <source>
        <dbReference type="SAM" id="MobiDB-lite"/>
    </source>
</evidence>
<accession>A0A4Y2QM29</accession>
<name>A0A4Y2QM29_ARAVE</name>
<dbReference type="EMBL" id="BGPR01014246">
    <property type="protein sequence ID" value="GBN64384.1"/>
    <property type="molecule type" value="Genomic_DNA"/>
</dbReference>
<feature type="region of interest" description="Disordered" evidence="1">
    <location>
        <begin position="1"/>
        <end position="21"/>
    </location>
</feature>
<dbReference type="Proteomes" id="UP000499080">
    <property type="component" value="Unassembled WGS sequence"/>
</dbReference>
<evidence type="ECO:0000313" key="2">
    <source>
        <dbReference type="EMBL" id="GBN64384.1"/>
    </source>
</evidence>
<protein>
    <submittedName>
        <fullName evidence="2">Uncharacterized protein</fullName>
    </submittedName>
</protein>
<organism evidence="2 3">
    <name type="scientific">Araneus ventricosus</name>
    <name type="common">Orbweaver spider</name>
    <name type="synonym">Epeira ventricosa</name>
    <dbReference type="NCBI Taxonomy" id="182803"/>
    <lineage>
        <taxon>Eukaryota</taxon>
        <taxon>Metazoa</taxon>
        <taxon>Ecdysozoa</taxon>
        <taxon>Arthropoda</taxon>
        <taxon>Chelicerata</taxon>
        <taxon>Arachnida</taxon>
        <taxon>Araneae</taxon>
        <taxon>Araneomorphae</taxon>
        <taxon>Entelegynae</taxon>
        <taxon>Araneoidea</taxon>
        <taxon>Araneidae</taxon>
        <taxon>Araneus</taxon>
    </lineage>
</organism>
<comment type="caution">
    <text evidence="2">The sequence shown here is derived from an EMBL/GenBank/DDBJ whole genome shotgun (WGS) entry which is preliminary data.</text>
</comment>